<dbReference type="EMBL" id="CAJOBR010088181">
    <property type="protein sequence ID" value="CAF5136240.1"/>
    <property type="molecule type" value="Genomic_DNA"/>
</dbReference>
<evidence type="ECO:0000313" key="3">
    <source>
        <dbReference type="Proteomes" id="UP000663848"/>
    </source>
</evidence>
<evidence type="ECO:0000256" key="1">
    <source>
        <dbReference type="SAM" id="MobiDB-lite"/>
    </source>
</evidence>
<protein>
    <submittedName>
        <fullName evidence="2">Uncharacterized protein</fullName>
    </submittedName>
</protein>
<feature type="compositionally biased region" description="Basic and acidic residues" evidence="1">
    <location>
        <begin position="21"/>
        <end position="30"/>
    </location>
</feature>
<gene>
    <name evidence="2" type="ORF">QYT958_LOCUS47291</name>
</gene>
<name>A0A822G7Z6_9BILA</name>
<comment type="caution">
    <text evidence="2">The sequence shown here is derived from an EMBL/GenBank/DDBJ whole genome shotgun (WGS) entry which is preliminary data.</text>
</comment>
<sequence length="30" mass="3315">GESLPERLGPSSTQTKASVTKRIETNRQSR</sequence>
<dbReference type="Proteomes" id="UP000663848">
    <property type="component" value="Unassembled WGS sequence"/>
</dbReference>
<proteinExistence type="predicted"/>
<reference evidence="2" key="1">
    <citation type="submission" date="2021-02" db="EMBL/GenBank/DDBJ databases">
        <authorList>
            <person name="Nowell W R."/>
        </authorList>
    </citation>
    <scope>NUCLEOTIDE SEQUENCE</scope>
</reference>
<feature type="non-terminal residue" evidence="2">
    <location>
        <position position="1"/>
    </location>
</feature>
<accession>A0A822G7Z6</accession>
<evidence type="ECO:0000313" key="2">
    <source>
        <dbReference type="EMBL" id="CAF5136240.1"/>
    </source>
</evidence>
<dbReference type="AlphaFoldDB" id="A0A822G7Z6"/>
<organism evidence="2 3">
    <name type="scientific">Rotaria socialis</name>
    <dbReference type="NCBI Taxonomy" id="392032"/>
    <lineage>
        <taxon>Eukaryota</taxon>
        <taxon>Metazoa</taxon>
        <taxon>Spiralia</taxon>
        <taxon>Gnathifera</taxon>
        <taxon>Rotifera</taxon>
        <taxon>Eurotatoria</taxon>
        <taxon>Bdelloidea</taxon>
        <taxon>Philodinida</taxon>
        <taxon>Philodinidae</taxon>
        <taxon>Rotaria</taxon>
    </lineage>
</organism>
<feature type="region of interest" description="Disordered" evidence="1">
    <location>
        <begin position="1"/>
        <end position="30"/>
    </location>
</feature>